<proteinExistence type="predicted"/>
<dbReference type="EMBL" id="JXXE01000060">
    <property type="protein sequence ID" value="KIZ47618.1"/>
    <property type="molecule type" value="Genomic_DNA"/>
</dbReference>
<dbReference type="RefSeq" id="WP_044405677.1">
    <property type="nucleotide sequence ID" value="NZ_JXXE01000060.1"/>
</dbReference>
<evidence type="ECO:0000313" key="3">
    <source>
        <dbReference type="EMBL" id="KIZ47618.1"/>
    </source>
</evidence>
<dbReference type="Proteomes" id="UP000032515">
    <property type="component" value="Unassembled WGS sequence"/>
</dbReference>
<sequence>MDVVCVVIPTLNRPAPLRRAIESLGRQVGLDEIGVEIIVVDNSADGNAQAPVAEIAARIGLPLRYLHEPRPGVSSARNAGVRAAQGRWVAFLDDDEEADDNWLSGLVETARRTGADAVFGPVNARSEGSAGIEEFSRYFSRQMECADGADITSRAAYLGTNNSMFDRLRCLNDAAPFELSLNSIGGEDSLLLKRLTLSGRRLFWAANAGVIEWVPQSRLNWGYIRKRKFLSGQIRVFVLGMLRPAHWLEMLGWMAVGVAQIGLGGLAMLALSPFGERSRARASVVFSAGLGKVLWMPRFRPALYGSGLVS</sequence>
<keyword evidence="1" id="KW-0812">Transmembrane</keyword>
<accession>A0A0D7F3D2</accession>
<evidence type="ECO:0000259" key="2">
    <source>
        <dbReference type="Pfam" id="PF00535"/>
    </source>
</evidence>
<keyword evidence="1" id="KW-1133">Transmembrane helix</keyword>
<protein>
    <recommendedName>
        <fullName evidence="2">Glycosyltransferase 2-like domain-containing protein</fullName>
    </recommendedName>
</protein>
<organism evidence="3 4">
    <name type="scientific">Rhodopseudomonas palustris</name>
    <dbReference type="NCBI Taxonomy" id="1076"/>
    <lineage>
        <taxon>Bacteria</taxon>
        <taxon>Pseudomonadati</taxon>
        <taxon>Pseudomonadota</taxon>
        <taxon>Alphaproteobacteria</taxon>
        <taxon>Hyphomicrobiales</taxon>
        <taxon>Nitrobacteraceae</taxon>
        <taxon>Rhodopseudomonas</taxon>
    </lineage>
</organism>
<dbReference type="AlphaFoldDB" id="A0A0D7F3D2"/>
<dbReference type="PANTHER" id="PTHR43685">
    <property type="entry name" value="GLYCOSYLTRANSFERASE"/>
    <property type="match status" value="1"/>
</dbReference>
<dbReference type="InterPro" id="IPR001173">
    <property type="entry name" value="Glyco_trans_2-like"/>
</dbReference>
<dbReference type="CDD" id="cd00761">
    <property type="entry name" value="Glyco_tranf_GTA_type"/>
    <property type="match status" value="1"/>
</dbReference>
<name>A0A0D7F3D2_RHOPL</name>
<evidence type="ECO:0000256" key="1">
    <source>
        <dbReference type="SAM" id="Phobius"/>
    </source>
</evidence>
<comment type="caution">
    <text evidence="3">The sequence shown here is derived from an EMBL/GenBank/DDBJ whole genome shotgun (WGS) entry which is preliminary data.</text>
</comment>
<reference evidence="3 4" key="1">
    <citation type="submission" date="2014-11" db="EMBL/GenBank/DDBJ databases">
        <title>Genomics and ecophysiology of heterotrophic nitrogen fixing bacteria isolated from estuarine surface water.</title>
        <authorList>
            <person name="Bentzon-Tilia M."/>
            <person name="Severin I."/>
            <person name="Hansen L.H."/>
            <person name="Riemann L."/>
        </authorList>
    </citation>
    <scope>NUCLEOTIDE SEQUENCE [LARGE SCALE GENOMIC DNA]</scope>
    <source>
        <strain evidence="3 4">BAL398</strain>
    </source>
</reference>
<dbReference type="OrthoDB" id="6116224at2"/>
<dbReference type="PANTHER" id="PTHR43685:SF2">
    <property type="entry name" value="GLYCOSYLTRANSFERASE 2-LIKE DOMAIN-CONTAINING PROTEIN"/>
    <property type="match status" value="1"/>
</dbReference>
<feature type="transmembrane region" description="Helical" evidence="1">
    <location>
        <begin position="250"/>
        <end position="271"/>
    </location>
</feature>
<dbReference type="PATRIC" id="fig|1076.23.peg.6127"/>
<dbReference type="Gene3D" id="3.90.550.10">
    <property type="entry name" value="Spore Coat Polysaccharide Biosynthesis Protein SpsA, Chain A"/>
    <property type="match status" value="1"/>
</dbReference>
<dbReference type="Pfam" id="PF00535">
    <property type="entry name" value="Glycos_transf_2"/>
    <property type="match status" value="1"/>
</dbReference>
<dbReference type="InterPro" id="IPR050834">
    <property type="entry name" value="Glycosyltransf_2"/>
</dbReference>
<keyword evidence="1" id="KW-0472">Membrane</keyword>
<feature type="domain" description="Glycosyltransferase 2-like" evidence="2">
    <location>
        <begin position="5"/>
        <end position="137"/>
    </location>
</feature>
<gene>
    <name evidence="3" type="ORF">OO17_03400</name>
</gene>
<dbReference type="SUPFAM" id="SSF53448">
    <property type="entry name" value="Nucleotide-diphospho-sugar transferases"/>
    <property type="match status" value="1"/>
</dbReference>
<evidence type="ECO:0000313" key="4">
    <source>
        <dbReference type="Proteomes" id="UP000032515"/>
    </source>
</evidence>
<dbReference type="InterPro" id="IPR029044">
    <property type="entry name" value="Nucleotide-diphossugar_trans"/>
</dbReference>